<keyword evidence="6" id="KW-0808">Transferase</keyword>
<dbReference type="CDD" id="cd00200">
    <property type="entry name" value="WD40"/>
    <property type="match status" value="1"/>
</dbReference>
<comment type="caution">
    <text evidence="6">The sequence shown here is derived from an EMBL/GenBank/DDBJ whole genome shotgun (WGS) entry which is preliminary data.</text>
</comment>
<dbReference type="PROSITE" id="PS50011">
    <property type="entry name" value="PROTEIN_KINASE_DOM"/>
    <property type="match status" value="1"/>
</dbReference>
<evidence type="ECO:0000256" key="3">
    <source>
        <dbReference type="PROSITE-ProRule" id="PRU00221"/>
    </source>
</evidence>
<feature type="binding site" evidence="4">
    <location>
        <position position="65"/>
    </location>
    <ligand>
        <name>ATP</name>
        <dbReference type="ChEBI" id="CHEBI:30616"/>
    </ligand>
</feature>
<dbReference type="EMBL" id="RCBY01000037">
    <property type="protein sequence ID" value="RQH47207.1"/>
    <property type="molecule type" value="Genomic_DNA"/>
</dbReference>
<dbReference type="OrthoDB" id="500858at2"/>
<dbReference type="InterPro" id="IPR015943">
    <property type="entry name" value="WD40/YVTN_repeat-like_dom_sf"/>
</dbReference>
<dbReference type="InterPro" id="IPR017441">
    <property type="entry name" value="Protein_kinase_ATP_BS"/>
</dbReference>
<feature type="repeat" description="WD" evidence="3">
    <location>
        <begin position="421"/>
        <end position="454"/>
    </location>
</feature>
<dbReference type="NCBIfam" id="NF045510">
    <property type="entry name" value="4Cys_prefix_kin"/>
    <property type="match status" value="1"/>
</dbReference>
<keyword evidence="6" id="KW-0723">Serine/threonine-protein kinase</keyword>
<dbReference type="SMART" id="SM00320">
    <property type="entry name" value="WD40"/>
    <property type="match status" value="7"/>
</dbReference>
<dbReference type="InterPro" id="IPR001680">
    <property type="entry name" value="WD40_rpt"/>
</dbReference>
<dbReference type="InterPro" id="IPR050349">
    <property type="entry name" value="WD_LIS1/nudF_dynein_reg"/>
</dbReference>
<dbReference type="Gene3D" id="1.10.510.10">
    <property type="entry name" value="Transferase(Phosphotransferase) domain 1"/>
    <property type="match status" value="1"/>
</dbReference>
<feature type="repeat" description="WD" evidence="3">
    <location>
        <begin position="557"/>
        <end position="598"/>
    </location>
</feature>
<gene>
    <name evidence="6" type="ORF">D5R40_09185</name>
</gene>
<proteinExistence type="predicted"/>
<evidence type="ECO:0000259" key="5">
    <source>
        <dbReference type="PROSITE" id="PS50011"/>
    </source>
</evidence>
<keyword evidence="2" id="KW-0677">Repeat</keyword>
<dbReference type="PRINTS" id="PR00320">
    <property type="entry name" value="GPROTEINBRPT"/>
</dbReference>
<keyword evidence="4" id="KW-0067">ATP-binding</keyword>
<dbReference type="InterPro" id="IPR011009">
    <property type="entry name" value="Kinase-like_dom_sf"/>
</dbReference>
<dbReference type="Pfam" id="PF00069">
    <property type="entry name" value="Pkinase"/>
    <property type="match status" value="1"/>
</dbReference>
<feature type="repeat" description="WD" evidence="3">
    <location>
        <begin position="329"/>
        <end position="370"/>
    </location>
</feature>
<keyword evidence="4" id="KW-0547">Nucleotide-binding</keyword>
<evidence type="ECO:0000256" key="2">
    <source>
        <dbReference type="ARBA" id="ARBA00022737"/>
    </source>
</evidence>
<protein>
    <submittedName>
        <fullName evidence="6">Serine/threonine protein kinase</fullName>
    </submittedName>
</protein>
<dbReference type="AlphaFoldDB" id="A0A3N6QNL9"/>
<dbReference type="InterPro" id="IPR000719">
    <property type="entry name" value="Prot_kinase_dom"/>
</dbReference>
<dbReference type="InterPro" id="IPR020472">
    <property type="entry name" value="WD40_PAC1"/>
</dbReference>
<feature type="repeat" description="WD" evidence="3">
    <location>
        <begin position="599"/>
        <end position="633"/>
    </location>
</feature>
<dbReference type="SUPFAM" id="SSF50978">
    <property type="entry name" value="WD40 repeat-like"/>
    <property type="match status" value="1"/>
</dbReference>
<dbReference type="PROSITE" id="PS00107">
    <property type="entry name" value="PROTEIN_KINASE_ATP"/>
    <property type="match status" value="1"/>
</dbReference>
<dbReference type="Gene3D" id="2.130.10.10">
    <property type="entry name" value="YVTN repeat-like/Quinoprotein amine dehydrogenase"/>
    <property type="match status" value="3"/>
</dbReference>
<dbReference type="Proteomes" id="UP000269154">
    <property type="component" value="Unassembled WGS sequence"/>
</dbReference>
<keyword evidence="1 3" id="KW-0853">WD repeat</keyword>
<feature type="repeat" description="WD" evidence="3">
    <location>
        <begin position="522"/>
        <end position="556"/>
    </location>
</feature>
<keyword evidence="7" id="KW-1185">Reference proteome</keyword>
<dbReference type="PROSITE" id="PS50082">
    <property type="entry name" value="WD_REPEATS_2"/>
    <property type="match status" value="7"/>
</dbReference>
<dbReference type="GO" id="GO:0005524">
    <property type="term" value="F:ATP binding"/>
    <property type="evidence" value="ECO:0007669"/>
    <property type="project" value="UniProtKB-UniRule"/>
</dbReference>
<feature type="repeat" description="WD" evidence="3">
    <location>
        <begin position="371"/>
        <end position="412"/>
    </location>
</feature>
<dbReference type="CDD" id="cd14014">
    <property type="entry name" value="STKc_PknB_like"/>
    <property type="match status" value="1"/>
</dbReference>
<keyword evidence="6" id="KW-0418">Kinase</keyword>
<accession>A0A3N6QNL9</accession>
<evidence type="ECO:0000313" key="7">
    <source>
        <dbReference type="Proteomes" id="UP000269154"/>
    </source>
</evidence>
<dbReference type="PROSITE" id="PS50294">
    <property type="entry name" value="WD_REPEATS_REGION"/>
    <property type="match status" value="7"/>
</dbReference>
<dbReference type="SUPFAM" id="SSF56112">
    <property type="entry name" value="Protein kinase-like (PK-like)"/>
    <property type="match status" value="1"/>
</dbReference>
<sequence length="633" mass="70479">MSHCLNPNCQIPQNPDWNIYCQNCGSKLLLKDRYRPLNLIGQGGFGRTFLAIDEDKPSKPYCVIKQFFPASQGTNNISKAAELFEKEATRLDELGRHSQIPELMAHFIQDGRQYLVQEFIAGQNLGQALEIEGPYNEEKIKALLNNLLPVLQFIHSHNVIHRDIKPDNIIRRQNSNSQLVLVDFGAAKYALGTALLKTGTTIGTPEYTAPEQNRGKAVFASDLYSLGVTCLHLLTNVSPFELFDVGDGTWVWRRYLKSNSVSEQLGYVLDKLVENAINRRYQSVYEVIKTLNANTQVNLTHIQDQTAIQTPEVTPKPLATQTWKCLHTLTSHQKWVCSVAFSPDDNIVASGSEDETVKLWQVDSGREILTMFGHSGYVNSVAFSRDGKILASGSEDKTIRLWEVKTGKLLCILGDWSLGEYFGHSKGVTAIAFSPDGKILASASKDNNIKIWRLGDDIYEPSYGKVIMTLTGHSRPVRAVAFSPDGKILASGSEDNTIKLWDLNLGNAVQTLCNYYQGIHYIYAVAFSCDGKTLVSGGRDRNIKIWQIDQGEILKTLEGHSRDICAIAFSPQGDIIASGSEDETIKIWHWETGQQIANLEGHLKYVNSVTFSQDGKSLASGSSDNTIKIWQQE</sequence>
<dbReference type="GO" id="GO:0004674">
    <property type="term" value="F:protein serine/threonine kinase activity"/>
    <property type="evidence" value="ECO:0007669"/>
    <property type="project" value="UniProtKB-KW"/>
</dbReference>
<dbReference type="Pfam" id="PF00400">
    <property type="entry name" value="WD40"/>
    <property type="match status" value="7"/>
</dbReference>
<dbReference type="InterPro" id="IPR036322">
    <property type="entry name" value="WD40_repeat_dom_sf"/>
</dbReference>
<evidence type="ECO:0000256" key="4">
    <source>
        <dbReference type="PROSITE-ProRule" id="PRU10141"/>
    </source>
</evidence>
<organism evidence="6 7">
    <name type="scientific">Okeania hirsuta</name>
    <dbReference type="NCBI Taxonomy" id="1458930"/>
    <lineage>
        <taxon>Bacteria</taxon>
        <taxon>Bacillati</taxon>
        <taxon>Cyanobacteriota</taxon>
        <taxon>Cyanophyceae</taxon>
        <taxon>Oscillatoriophycideae</taxon>
        <taxon>Oscillatoriales</taxon>
        <taxon>Microcoleaceae</taxon>
        <taxon>Okeania</taxon>
    </lineage>
</organism>
<dbReference type="InterPro" id="IPR019775">
    <property type="entry name" value="WD40_repeat_CS"/>
</dbReference>
<dbReference type="PROSITE" id="PS00678">
    <property type="entry name" value="WD_REPEATS_1"/>
    <property type="match status" value="2"/>
</dbReference>
<dbReference type="RefSeq" id="WP_124154525.1">
    <property type="nucleotide sequence ID" value="NZ_CAWOLW010000301.1"/>
</dbReference>
<name>A0A3N6QNL9_9CYAN</name>
<evidence type="ECO:0000313" key="6">
    <source>
        <dbReference type="EMBL" id="RQH47207.1"/>
    </source>
</evidence>
<evidence type="ECO:0000256" key="1">
    <source>
        <dbReference type="ARBA" id="ARBA00022574"/>
    </source>
</evidence>
<feature type="domain" description="Protein kinase" evidence="5">
    <location>
        <begin position="34"/>
        <end position="299"/>
    </location>
</feature>
<dbReference type="SMART" id="SM00220">
    <property type="entry name" value="S_TKc"/>
    <property type="match status" value="1"/>
</dbReference>
<reference evidence="6 7" key="1">
    <citation type="journal article" date="2018" name="ACS Chem. Biol.">
        <title>Ketoreductase domain dysfunction expands chemodiversity: malyngamide biosynthesis in the cyanobacterium Okeania hirsuta.</title>
        <authorList>
            <person name="Moss N.A."/>
            <person name="Leao T."/>
            <person name="Rankin M."/>
            <person name="McCullough T.M."/>
            <person name="Qu P."/>
            <person name="Korobeynikov A."/>
            <person name="Smith J.L."/>
            <person name="Gerwick L."/>
            <person name="Gerwick W.H."/>
        </authorList>
    </citation>
    <scope>NUCLEOTIDE SEQUENCE [LARGE SCALE GENOMIC DNA]</scope>
    <source>
        <strain evidence="6 7">PAB10Feb10-1</strain>
    </source>
</reference>
<feature type="repeat" description="WD" evidence="3">
    <location>
        <begin position="470"/>
        <end position="511"/>
    </location>
</feature>
<dbReference type="PANTHER" id="PTHR44129">
    <property type="entry name" value="WD REPEAT-CONTAINING PROTEIN POP1"/>
    <property type="match status" value="1"/>
</dbReference>